<reference evidence="2" key="1">
    <citation type="journal article" date="2019" name="Int. J. Syst. Evol. Microbiol.">
        <title>The Global Catalogue of Microorganisms (GCM) 10K type strain sequencing project: providing services to taxonomists for standard genome sequencing and annotation.</title>
        <authorList>
            <consortium name="The Broad Institute Genomics Platform"/>
            <consortium name="The Broad Institute Genome Sequencing Center for Infectious Disease"/>
            <person name="Wu L."/>
            <person name="Ma J."/>
        </authorList>
    </citation>
    <scope>NUCLEOTIDE SEQUENCE [LARGE SCALE GENOMIC DNA]</scope>
    <source>
        <strain evidence="2">JCM 31319</strain>
    </source>
</reference>
<evidence type="ECO:0000313" key="1">
    <source>
        <dbReference type="EMBL" id="MFD1185265.1"/>
    </source>
</evidence>
<dbReference type="Proteomes" id="UP001597094">
    <property type="component" value="Unassembled WGS sequence"/>
</dbReference>
<dbReference type="EMBL" id="JBHTLD010000017">
    <property type="protein sequence ID" value="MFD1185265.1"/>
    <property type="molecule type" value="Genomic_DNA"/>
</dbReference>
<keyword evidence="2" id="KW-1185">Reference proteome</keyword>
<name>A0ABW3SKX4_9BACT</name>
<proteinExistence type="predicted"/>
<dbReference type="Pfam" id="PF10790">
    <property type="entry name" value="DUF2604"/>
    <property type="match status" value="1"/>
</dbReference>
<sequence>MSSSTNKDEHQQQNQVSLEFVVSGEETVVTVNVNNKLRKAVEDALQQTGNAGARPFTDWKVRYNDKPITDLDRKIEEYGFSSGNFIRLSLDSGTGGNLTLTNL</sequence>
<organism evidence="1 2">
    <name type="scientific">Pontibacter rugosus</name>
    <dbReference type="NCBI Taxonomy" id="1745966"/>
    <lineage>
        <taxon>Bacteria</taxon>
        <taxon>Pseudomonadati</taxon>
        <taxon>Bacteroidota</taxon>
        <taxon>Cytophagia</taxon>
        <taxon>Cytophagales</taxon>
        <taxon>Hymenobacteraceae</taxon>
        <taxon>Pontibacter</taxon>
    </lineage>
</organism>
<dbReference type="RefSeq" id="WP_377523001.1">
    <property type="nucleotide sequence ID" value="NZ_JBHTLD010000017.1"/>
</dbReference>
<dbReference type="InterPro" id="IPR019726">
    <property type="entry name" value="DUF2604"/>
</dbReference>
<protein>
    <submittedName>
        <fullName evidence="1">DUF2604 domain-containing protein</fullName>
    </submittedName>
</protein>
<accession>A0ABW3SKX4</accession>
<comment type="caution">
    <text evidence="1">The sequence shown here is derived from an EMBL/GenBank/DDBJ whole genome shotgun (WGS) entry which is preliminary data.</text>
</comment>
<evidence type="ECO:0000313" key="2">
    <source>
        <dbReference type="Proteomes" id="UP001597094"/>
    </source>
</evidence>
<gene>
    <name evidence="1" type="ORF">ACFQ2O_03530</name>
</gene>